<dbReference type="RefSeq" id="XP_069201026.1">
    <property type="nucleotide sequence ID" value="XM_069343202.1"/>
</dbReference>
<evidence type="ECO:0000313" key="3">
    <source>
        <dbReference type="EMBL" id="KAL1304752.1"/>
    </source>
</evidence>
<sequence>MAPQRRTRASAASTKEPQQLSSPPITPAPSGKRQTRQKKQTPSSTADAKSKVNKSSVEDPKTSGTRKRTRDSEENDKVLDELPHGLGDIPTPEASDEATKVKSESSPPAKKRARRSSQKVQVKAESEDVKELAEKADLIKTEDDKGLDVKSDPTKSEIAPKTKSGKAAAKNNKYGFMPGQTPYPDWPHPTSEECYEVDRILSKVHGKVKKPESIPVPSVTVAGCGEVPSVLDALIRTRLSAATTGTNSSRAFQGLVKTFGTIKEGVGKGSVDWNKVRLASQREVFEAIKSGGLAQMKSKDIKAILEITYQENQARRNALKEEQEAADSGDKTAASQAGPAGSENEPAEEKESEIARAESNVLSLDHLHLMETQAAIDRMSEFPGIGPKTASCVALFCLRRPSFAVDTHVFRLVQYLGWVPPPNEVKKGEPRVGRESAYKHCELRVPDDLKYPLHQLLIKHGKVCPRCKAATTTASAEWSNGCPIEHLVTRFEPKKNGRVSGDGEESKTGSKSTPKKKGAKGGKKQAKDNDSEEEELAESSGLSDADSDLEDSPPAASPPRRRAPRQRAAKAKVTEKKGRGKNATKKAAEEFDEDDDEEDESSAASDVDSEFEE</sequence>
<dbReference type="Gene3D" id="1.10.340.30">
    <property type="entry name" value="Hypothetical protein, domain 2"/>
    <property type="match status" value="1"/>
</dbReference>
<dbReference type="InterPro" id="IPR003265">
    <property type="entry name" value="HhH-GPD_domain"/>
</dbReference>
<evidence type="ECO:0000256" key="1">
    <source>
        <dbReference type="SAM" id="MobiDB-lite"/>
    </source>
</evidence>
<feature type="compositionally biased region" description="Basic residues" evidence="1">
    <location>
        <begin position="559"/>
        <end position="570"/>
    </location>
</feature>
<dbReference type="GeneID" id="95977390"/>
<evidence type="ECO:0000313" key="4">
    <source>
        <dbReference type="Proteomes" id="UP001562354"/>
    </source>
</evidence>
<dbReference type="Proteomes" id="UP001562354">
    <property type="component" value="Unassembled WGS sequence"/>
</dbReference>
<dbReference type="SMART" id="SM00478">
    <property type="entry name" value="ENDO3c"/>
    <property type="match status" value="1"/>
</dbReference>
<feature type="region of interest" description="Disordered" evidence="1">
    <location>
        <begin position="493"/>
        <end position="613"/>
    </location>
</feature>
<dbReference type="InterPro" id="IPR011257">
    <property type="entry name" value="DNA_glycosylase"/>
</dbReference>
<comment type="caution">
    <text evidence="3">The sequence shown here is derived from an EMBL/GenBank/DDBJ whole genome shotgun (WGS) entry which is preliminary data.</text>
</comment>
<feature type="region of interest" description="Disordered" evidence="1">
    <location>
        <begin position="315"/>
        <end position="356"/>
    </location>
</feature>
<dbReference type="PANTHER" id="PTHR47203:SF1">
    <property type="entry name" value="HYPOTHETICAL BASE EXCISION DNA REPAIR PROTEIN (EUROFUNG)"/>
    <property type="match status" value="1"/>
</dbReference>
<dbReference type="CDD" id="cd00056">
    <property type="entry name" value="ENDO3c"/>
    <property type="match status" value="1"/>
</dbReference>
<feature type="compositionally biased region" description="Polar residues" evidence="1">
    <location>
        <begin position="10"/>
        <end position="23"/>
    </location>
</feature>
<feature type="region of interest" description="Disordered" evidence="1">
    <location>
        <begin position="1"/>
        <end position="171"/>
    </location>
</feature>
<feature type="compositionally biased region" description="Acidic residues" evidence="1">
    <location>
        <begin position="590"/>
        <end position="613"/>
    </location>
</feature>
<evidence type="ECO:0000259" key="2">
    <source>
        <dbReference type="SMART" id="SM00478"/>
    </source>
</evidence>
<feature type="compositionally biased region" description="Basic residues" evidence="1">
    <location>
        <begin position="513"/>
        <end position="524"/>
    </location>
</feature>
<dbReference type="EMBL" id="JBFMKM010000008">
    <property type="protein sequence ID" value="KAL1304752.1"/>
    <property type="molecule type" value="Genomic_DNA"/>
</dbReference>
<dbReference type="PANTHER" id="PTHR47203">
    <property type="match status" value="1"/>
</dbReference>
<dbReference type="SUPFAM" id="SSF48150">
    <property type="entry name" value="DNA-glycosylase"/>
    <property type="match status" value="1"/>
</dbReference>
<feature type="compositionally biased region" description="Basic and acidic residues" evidence="1">
    <location>
        <begin position="122"/>
        <end position="160"/>
    </location>
</feature>
<feature type="domain" description="HhH-GPD" evidence="2">
    <location>
        <begin position="239"/>
        <end position="463"/>
    </location>
</feature>
<accession>A0ABR3PF34</accession>
<organism evidence="3 4">
    <name type="scientific">Neodothiora populina</name>
    <dbReference type="NCBI Taxonomy" id="2781224"/>
    <lineage>
        <taxon>Eukaryota</taxon>
        <taxon>Fungi</taxon>
        <taxon>Dikarya</taxon>
        <taxon>Ascomycota</taxon>
        <taxon>Pezizomycotina</taxon>
        <taxon>Dothideomycetes</taxon>
        <taxon>Dothideomycetidae</taxon>
        <taxon>Dothideales</taxon>
        <taxon>Dothioraceae</taxon>
        <taxon>Neodothiora</taxon>
    </lineage>
</organism>
<feature type="compositionally biased region" description="Basic and acidic residues" evidence="1">
    <location>
        <begin position="70"/>
        <end position="83"/>
    </location>
</feature>
<keyword evidence="4" id="KW-1185">Reference proteome</keyword>
<dbReference type="Gene3D" id="1.10.1670.10">
    <property type="entry name" value="Helix-hairpin-Helix base-excision DNA repair enzymes (C-terminal)"/>
    <property type="match status" value="1"/>
</dbReference>
<proteinExistence type="predicted"/>
<reference evidence="3 4" key="1">
    <citation type="submission" date="2024-07" db="EMBL/GenBank/DDBJ databases">
        <title>Draft sequence of the Neodothiora populina.</title>
        <authorList>
            <person name="Drown D.D."/>
            <person name="Schuette U.S."/>
            <person name="Buechlein A.B."/>
            <person name="Rusch D.R."/>
            <person name="Winton L.W."/>
            <person name="Adams G.A."/>
        </authorList>
    </citation>
    <scope>NUCLEOTIDE SEQUENCE [LARGE SCALE GENOMIC DNA]</scope>
    <source>
        <strain evidence="3 4">CPC 39397</strain>
    </source>
</reference>
<protein>
    <recommendedName>
        <fullName evidence="2">HhH-GPD domain-containing protein</fullName>
    </recommendedName>
</protein>
<dbReference type="InterPro" id="IPR023170">
    <property type="entry name" value="HhH_base_excis_C"/>
</dbReference>
<gene>
    <name evidence="3" type="ORF">AAFC00_003690</name>
</gene>
<feature type="compositionally biased region" description="Basic and acidic residues" evidence="1">
    <location>
        <begin position="347"/>
        <end position="356"/>
    </location>
</feature>
<name>A0ABR3PF34_9PEZI</name>